<dbReference type="Pfam" id="PF00756">
    <property type="entry name" value="Esterase"/>
    <property type="match status" value="1"/>
</dbReference>
<proteinExistence type="inferred from homology"/>
<comment type="similarity">
    <text evidence="1">Belongs to the esterase D family.</text>
</comment>
<comment type="caution">
    <text evidence="3">The sequence shown here is derived from an EMBL/GenBank/DDBJ whole genome shotgun (WGS) entry which is preliminary data.</text>
</comment>
<evidence type="ECO:0000313" key="4">
    <source>
        <dbReference type="Proteomes" id="UP001515683"/>
    </source>
</evidence>
<evidence type="ECO:0000256" key="1">
    <source>
        <dbReference type="ARBA" id="ARBA00005622"/>
    </source>
</evidence>
<dbReference type="InterPro" id="IPR029058">
    <property type="entry name" value="AB_hydrolase_fold"/>
</dbReference>
<name>A0ABX0RIM8_9GAMM</name>
<dbReference type="SUPFAM" id="SSF53474">
    <property type="entry name" value="alpha/beta-Hydrolases"/>
    <property type="match status" value="1"/>
</dbReference>
<gene>
    <name evidence="3" type="ORF">F3J40_23635</name>
</gene>
<evidence type="ECO:0000313" key="3">
    <source>
        <dbReference type="EMBL" id="NIF24568.1"/>
    </source>
</evidence>
<organism evidence="3 4">
    <name type="scientific">Candidatus Pantoea multigeneris</name>
    <dbReference type="NCBI Taxonomy" id="2608357"/>
    <lineage>
        <taxon>Bacteria</taxon>
        <taxon>Pseudomonadati</taxon>
        <taxon>Pseudomonadota</taxon>
        <taxon>Gammaproteobacteria</taxon>
        <taxon>Enterobacterales</taxon>
        <taxon>Erwiniaceae</taxon>
        <taxon>Pantoea</taxon>
    </lineage>
</organism>
<dbReference type="PANTHER" id="PTHR40841">
    <property type="entry name" value="SIDEROPHORE TRIACETYLFUSARININE C ESTERASE"/>
    <property type="match status" value="1"/>
</dbReference>
<evidence type="ECO:0000256" key="2">
    <source>
        <dbReference type="ARBA" id="ARBA00022801"/>
    </source>
</evidence>
<sequence>MTPLGPNIADKGSAFYHFTVNTFDSVDGQRHYKVWTAIPDKPAPAAGYPLLYMLDGNAVMDRLSDSLLQKLSQQNPPVLVVVGYQTDEPFALSARAYDDTPPVNMAGSLCQQQATRGRPCGGGLIFRQLLEQTIAPQAEKGLKIDSHQRGIWGHSLGGLYVLDSWRSSSLFNRYYATSPSLNRDYIGMLDEMTQIDPHKVCHKQLIFMEGSPIPGKNKAGAVADAVSRVHATLPALRSRGLAVADWSFPELNHGEMFNAGFQRALFDMAAPDKTLPAANCPP</sequence>
<dbReference type="Proteomes" id="UP001515683">
    <property type="component" value="Unassembled WGS sequence"/>
</dbReference>
<dbReference type="GO" id="GO:0016787">
    <property type="term" value="F:hydrolase activity"/>
    <property type="evidence" value="ECO:0007669"/>
    <property type="project" value="UniProtKB-KW"/>
</dbReference>
<dbReference type="PANTHER" id="PTHR40841:SF2">
    <property type="entry name" value="SIDEROPHORE-DEGRADING ESTERASE (EUROFUNG)"/>
    <property type="match status" value="1"/>
</dbReference>
<dbReference type="Gene3D" id="3.40.50.1820">
    <property type="entry name" value="alpha/beta hydrolase"/>
    <property type="match status" value="1"/>
</dbReference>
<dbReference type="InterPro" id="IPR052558">
    <property type="entry name" value="Siderophore_Hydrolase_D"/>
</dbReference>
<keyword evidence="2 3" id="KW-0378">Hydrolase</keyword>
<reference evidence="3 4" key="1">
    <citation type="journal article" date="2019" name="bioRxiv">
        <title>Bacteria contribute to plant secondary compound degradation in a generalist herbivore system.</title>
        <authorList>
            <person name="Francoeur C.B."/>
            <person name="Khadempour L."/>
            <person name="Moreira-Soto R.D."/>
            <person name="Gotting K."/>
            <person name="Book A.J."/>
            <person name="Pinto-Tomas A.A."/>
            <person name="Keefover-Ring K."/>
            <person name="Currie C.R."/>
        </authorList>
    </citation>
    <scope>NUCLEOTIDE SEQUENCE [LARGE SCALE GENOMIC DNA]</scope>
    <source>
        <strain evidence="3">Acro-835</strain>
    </source>
</reference>
<accession>A0ABX0RIM8</accession>
<dbReference type="InterPro" id="IPR000801">
    <property type="entry name" value="Esterase-like"/>
</dbReference>
<keyword evidence="4" id="KW-1185">Reference proteome</keyword>
<protein>
    <submittedName>
        <fullName evidence="3">Alpha/beta hydrolase</fullName>
    </submittedName>
</protein>
<dbReference type="EMBL" id="VWXF01000016">
    <property type="protein sequence ID" value="NIF24568.1"/>
    <property type="molecule type" value="Genomic_DNA"/>
</dbReference>